<evidence type="ECO:0000313" key="3">
    <source>
        <dbReference type="Proteomes" id="UP000807469"/>
    </source>
</evidence>
<evidence type="ECO:0000256" key="1">
    <source>
        <dbReference type="SAM" id="MobiDB-lite"/>
    </source>
</evidence>
<proteinExistence type="predicted"/>
<feature type="region of interest" description="Disordered" evidence="1">
    <location>
        <begin position="25"/>
        <end position="87"/>
    </location>
</feature>
<organism evidence="2 3">
    <name type="scientific">Pholiota conissans</name>
    <dbReference type="NCBI Taxonomy" id="109636"/>
    <lineage>
        <taxon>Eukaryota</taxon>
        <taxon>Fungi</taxon>
        <taxon>Dikarya</taxon>
        <taxon>Basidiomycota</taxon>
        <taxon>Agaricomycotina</taxon>
        <taxon>Agaricomycetes</taxon>
        <taxon>Agaricomycetidae</taxon>
        <taxon>Agaricales</taxon>
        <taxon>Agaricineae</taxon>
        <taxon>Strophariaceae</taxon>
        <taxon>Pholiota</taxon>
    </lineage>
</organism>
<reference evidence="2" key="1">
    <citation type="submission" date="2020-11" db="EMBL/GenBank/DDBJ databases">
        <authorList>
            <consortium name="DOE Joint Genome Institute"/>
            <person name="Ahrendt S."/>
            <person name="Riley R."/>
            <person name="Andreopoulos W."/>
            <person name="Labutti K."/>
            <person name="Pangilinan J."/>
            <person name="Ruiz-Duenas F.J."/>
            <person name="Barrasa J.M."/>
            <person name="Sanchez-Garcia M."/>
            <person name="Camarero S."/>
            <person name="Miyauchi S."/>
            <person name="Serrano A."/>
            <person name="Linde D."/>
            <person name="Babiker R."/>
            <person name="Drula E."/>
            <person name="Ayuso-Fernandez I."/>
            <person name="Pacheco R."/>
            <person name="Padilla G."/>
            <person name="Ferreira P."/>
            <person name="Barriuso J."/>
            <person name="Kellner H."/>
            <person name="Castanera R."/>
            <person name="Alfaro M."/>
            <person name="Ramirez L."/>
            <person name="Pisabarro A.G."/>
            <person name="Kuo A."/>
            <person name="Tritt A."/>
            <person name="Lipzen A."/>
            <person name="He G."/>
            <person name="Yan M."/>
            <person name="Ng V."/>
            <person name="Cullen D."/>
            <person name="Martin F."/>
            <person name="Rosso M.-N."/>
            <person name="Henrissat B."/>
            <person name="Hibbett D."/>
            <person name="Martinez A.T."/>
            <person name="Grigoriev I.V."/>
        </authorList>
    </citation>
    <scope>NUCLEOTIDE SEQUENCE</scope>
    <source>
        <strain evidence="2">CIRM-BRFM 674</strain>
    </source>
</reference>
<comment type="caution">
    <text evidence="2">The sequence shown here is derived from an EMBL/GenBank/DDBJ whole genome shotgun (WGS) entry which is preliminary data.</text>
</comment>
<feature type="compositionally biased region" description="Low complexity" evidence="1">
    <location>
        <begin position="25"/>
        <end position="55"/>
    </location>
</feature>
<keyword evidence="3" id="KW-1185">Reference proteome</keyword>
<dbReference type="Proteomes" id="UP000807469">
    <property type="component" value="Unassembled WGS sequence"/>
</dbReference>
<protein>
    <submittedName>
        <fullName evidence="2">Uncharacterized protein</fullName>
    </submittedName>
</protein>
<dbReference type="OrthoDB" id="2635882at2759"/>
<gene>
    <name evidence="2" type="ORF">BDN70DRAFT_880829</name>
</gene>
<evidence type="ECO:0000313" key="2">
    <source>
        <dbReference type="EMBL" id="KAF9477726.1"/>
    </source>
</evidence>
<sequence length="302" mass="33472">MQPPSNGLRGYSDFFASGFRAVTARRSSISSRRNSTDASITTASSSVASSRSRFSQAGITQRRVRPSSMIIQPTAPKNKRRDTDSRRSSFVSFSSRLFDRMTFSYTDENAFPTSRRTGHTGARSRISRLFASGDDDSLPEVWVTAGGPSTPSAPNGSAALHLQSIDPFTSSPDACSMFIDLSSDSSPIDTPKRESFLSLTNSRSSSARSSFIFTRRERPTSIHTMPLPSRSRRSSLQYPQVHRSAIVPLNAAPEKYDVAWITEELEEPSAVEPIIEEQEWDAPAKIDWHQFHIDILTNDPTQ</sequence>
<name>A0A9P6CS29_9AGAR</name>
<dbReference type="EMBL" id="MU155252">
    <property type="protein sequence ID" value="KAF9477726.1"/>
    <property type="molecule type" value="Genomic_DNA"/>
</dbReference>
<accession>A0A9P6CS29</accession>
<dbReference type="AlphaFoldDB" id="A0A9P6CS29"/>